<accession>A0A926DXE7</accession>
<dbReference type="AlphaFoldDB" id="A0A926DXE7"/>
<evidence type="ECO:0000313" key="1">
    <source>
        <dbReference type="EMBL" id="MBC8547193.1"/>
    </source>
</evidence>
<keyword evidence="2" id="KW-1185">Reference proteome</keyword>
<gene>
    <name evidence="1" type="ORF">H8711_09660</name>
</gene>
<comment type="caution">
    <text evidence="1">The sequence shown here is derived from an EMBL/GenBank/DDBJ whole genome shotgun (WGS) entry which is preliminary data.</text>
</comment>
<dbReference type="GO" id="GO:0016301">
    <property type="term" value="F:kinase activity"/>
    <property type="evidence" value="ECO:0007669"/>
    <property type="project" value="UniProtKB-KW"/>
</dbReference>
<proteinExistence type="predicted"/>
<keyword evidence="1" id="KW-0418">Kinase</keyword>
<evidence type="ECO:0000313" key="2">
    <source>
        <dbReference type="Proteomes" id="UP000653127"/>
    </source>
</evidence>
<dbReference type="Proteomes" id="UP000653127">
    <property type="component" value="Unassembled WGS sequence"/>
</dbReference>
<keyword evidence="1" id="KW-0808">Transferase</keyword>
<organism evidence="1 2">
    <name type="scientific">Ligaoa zhengdingensis</name>
    <dbReference type="NCBI Taxonomy" id="2763658"/>
    <lineage>
        <taxon>Bacteria</taxon>
        <taxon>Bacillati</taxon>
        <taxon>Bacillota</taxon>
        <taxon>Clostridia</taxon>
        <taxon>Eubacteriales</taxon>
        <taxon>Oscillospiraceae</taxon>
        <taxon>Ligaoa</taxon>
    </lineage>
</organism>
<sequence length="112" mass="11691">MYQGDHKRGSRGLPVSIGGSDELIQRAMIRLAVRRGSFAPDPELGSAFYTLGAVGARDLDAAALSLAHQALTPLAGVSVTGVSCSRTGDRLRVNVTLTVGNETKTLEVNLGI</sequence>
<name>A0A926DXE7_9FIRM</name>
<protein>
    <submittedName>
        <fullName evidence="1">Histidine kinase</fullName>
    </submittedName>
</protein>
<dbReference type="EMBL" id="JACRST010000015">
    <property type="protein sequence ID" value="MBC8547193.1"/>
    <property type="molecule type" value="Genomic_DNA"/>
</dbReference>
<dbReference type="RefSeq" id="WP_249283266.1">
    <property type="nucleotide sequence ID" value="NZ_JACRST010000015.1"/>
</dbReference>
<reference evidence="1" key="1">
    <citation type="submission" date="2020-08" db="EMBL/GenBank/DDBJ databases">
        <title>Genome public.</title>
        <authorList>
            <person name="Liu C."/>
            <person name="Sun Q."/>
        </authorList>
    </citation>
    <scope>NUCLEOTIDE SEQUENCE</scope>
    <source>
        <strain evidence="1">NSJ-31</strain>
    </source>
</reference>